<dbReference type="SUPFAM" id="SSF56935">
    <property type="entry name" value="Porins"/>
    <property type="match status" value="1"/>
</dbReference>
<dbReference type="EMBL" id="SBKP01000004">
    <property type="protein sequence ID" value="RXR29599.1"/>
    <property type="molecule type" value="Genomic_DNA"/>
</dbReference>
<gene>
    <name evidence="8" type="ORF">EQG66_05790</name>
</gene>
<dbReference type="Proteomes" id="UP000290958">
    <property type="component" value="Unassembled WGS sequence"/>
</dbReference>
<dbReference type="Pfam" id="PF03349">
    <property type="entry name" value="Toluene_X"/>
    <property type="match status" value="1"/>
</dbReference>
<keyword evidence="5" id="KW-0732">Signal</keyword>
<accession>A0A4Q1KK83</accession>
<dbReference type="Gene3D" id="2.40.160.60">
    <property type="entry name" value="Outer membrane protein transport protein (OMPP1/FadL/TodX)"/>
    <property type="match status" value="1"/>
</dbReference>
<evidence type="ECO:0000256" key="3">
    <source>
        <dbReference type="ARBA" id="ARBA00022452"/>
    </source>
</evidence>
<comment type="similarity">
    <text evidence="2">Belongs to the OmpP1/FadL family.</text>
</comment>
<name>A0A4Q1KK83_9SPHN</name>
<keyword evidence="3" id="KW-1134">Transmembrane beta strand</keyword>
<keyword evidence="9" id="KW-1185">Reference proteome</keyword>
<protein>
    <submittedName>
        <fullName evidence="8">Long-chain fatty acid transporter</fullName>
    </submittedName>
</protein>
<evidence type="ECO:0000313" key="9">
    <source>
        <dbReference type="Proteomes" id="UP000290958"/>
    </source>
</evidence>
<dbReference type="AlphaFoldDB" id="A0A4Q1KK83"/>
<keyword evidence="6" id="KW-0472">Membrane</keyword>
<comment type="subcellular location">
    <subcellularLocation>
        <location evidence="1">Cell outer membrane</location>
        <topology evidence="1">Multi-pass membrane protein</topology>
    </subcellularLocation>
</comment>
<keyword evidence="7" id="KW-0998">Cell outer membrane</keyword>
<dbReference type="GO" id="GO:0009279">
    <property type="term" value="C:cell outer membrane"/>
    <property type="evidence" value="ECO:0007669"/>
    <property type="project" value="UniProtKB-SubCell"/>
</dbReference>
<dbReference type="PANTHER" id="PTHR35093">
    <property type="entry name" value="OUTER MEMBRANE PROTEIN NMB0088-RELATED"/>
    <property type="match status" value="1"/>
</dbReference>
<comment type="caution">
    <text evidence="8">The sequence shown here is derived from an EMBL/GenBank/DDBJ whole genome shotgun (WGS) entry which is preliminary data.</text>
</comment>
<reference evidence="9" key="1">
    <citation type="submission" date="2019-01" db="EMBL/GenBank/DDBJ databases">
        <title>Cytophagaceae bacterium strain CAR-16.</title>
        <authorList>
            <person name="Chen W.-M."/>
        </authorList>
    </citation>
    <scope>NUCLEOTIDE SEQUENCE [LARGE SCALE GENOMIC DNA]</scope>
    <source>
        <strain evidence="9">CHR27</strain>
    </source>
</reference>
<keyword evidence="4" id="KW-0812">Transmembrane</keyword>
<dbReference type="InterPro" id="IPR005017">
    <property type="entry name" value="OMPP1/FadL/TodX"/>
</dbReference>
<proteinExistence type="inferred from homology"/>
<organism evidence="8 9">
    <name type="scientific">Sphingobium fluviale</name>
    <dbReference type="NCBI Taxonomy" id="2506423"/>
    <lineage>
        <taxon>Bacteria</taxon>
        <taxon>Pseudomonadati</taxon>
        <taxon>Pseudomonadota</taxon>
        <taxon>Alphaproteobacteria</taxon>
        <taxon>Sphingomonadales</taxon>
        <taxon>Sphingomonadaceae</taxon>
        <taxon>Sphingobium</taxon>
    </lineage>
</organism>
<evidence type="ECO:0000256" key="4">
    <source>
        <dbReference type="ARBA" id="ARBA00022692"/>
    </source>
</evidence>
<dbReference type="PANTHER" id="PTHR35093:SF3">
    <property type="entry name" value="LONG-CHAIN FATTY ACID TRANSPORT PROTEIN"/>
    <property type="match status" value="1"/>
</dbReference>
<evidence type="ECO:0000256" key="2">
    <source>
        <dbReference type="ARBA" id="ARBA00008163"/>
    </source>
</evidence>
<dbReference type="GO" id="GO:0015483">
    <property type="term" value="F:long-chain fatty acid transporting porin activity"/>
    <property type="evidence" value="ECO:0007669"/>
    <property type="project" value="TreeGrafter"/>
</dbReference>
<sequence length="430" mass="45642">MACAAAGAACDARAGGFMLQEQSQLEIGRAFSGGAAAADDPSTIFYNPAGMTELPGIQIATGATALFIDSHQRDLGSTITRTTSVPLGPFPTFSSPIPISGGNGGNPFAPVVPVPTTYASAQIGQSRLWLGFGLSAPFGLKLRYAPDFVGRYNSTYSNMLTLNAQPSFAWRVNNSLSIGGGLDIQYADVTLEGAMPSAAAGGSDTKAKLSGDDIALGWNAGVLLKLDGGLRIGLHYRSQVKHDLKGKSELSGFSGALSGLNGSTPIRSPLTLPGSITASISFPLDSKTRFMATGRHYNWSVFDKLRVVFPDGTVSAKDYQYRDSWSLSAGLEHVRSDRLTLRAGAMFDRTPTNPAFLSTRVPDGDRSWLSTGLSYRLSPHLTLNASYAHVFIEKQTLVRTESFFGPVAVDYRLQSSGNVDMLATSVTARF</sequence>
<evidence type="ECO:0000256" key="6">
    <source>
        <dbReference type="ARBA" id="ARBA00023136"/>
    </source>
</evidence>
<evidence type="ECO:0000256" key="1">
    <source>
        <dbReference type="ARBA" id="ARBA00004571"/>
    </source>
</evidence>
<evidence type="ECO:0000313" key="8">
    <source>
        <dbReference type="EMBL" id="RXR29599.1"/>
    </source>
</evidence>
<evidence type="ECO:0000256" key="7">
    <source>
        <dbReference type="ARBA" id="ARBA00023237"/>
    </source>
</evidence>
<evidence type="ECO:0000256" key="5">
    <source>
        <dbReference type="ARBA" id="ARBA00022729"/>
    </source>
</evidence>
<dbReference type="OrthoDB" id="19849at2"/>